<feature type="region of interest" description="Disordered" evidence="1">
    <location>
        <begin position="79"/>
        <end position="108"/>
    </location>
</feature>
<organism evidence="2 3">
    <name type="scientific">Halarchaeum nitratireducens</name>
    <dbReference type="NCBI Taxonomy" id="489913"/>
    <lineage>
        <taxon>Archaea</taxon>
        <taxon>Methanobacteriati</taxon>
        <taxon>Methanobacteriota</taxon>
        <taxon>Stenosarchaea group</taxon>
        <taxon>Halobacteria</taxon>
        <taxon>Halobacteriales</taxon>
        <taxon>Halobacteriaceae</taxon>
    </lineage>
</organism>
<protein>
    <submittedName>
        <fullName evidence="2">Uncharacterized protein</fullName>
    </submittedName>
</protein>
<accession>A0A830GDS1</accession>
<dbReference type="EMBL" id="BMOQ01000008">
    <property type="protein sequence ID" value="GGN24260.1"/>
    <property type="molecule type" value="Genomic_DNA"/>
</dbReference>
<feature type="region of interest" description="Disordered" evidence="1">
    <location>
        <begin position="1"/>
        <end position="21"/>
    </location>
</feature>
<comment type="caution">
    <text evidence="2">The sequence shown here is derived from an EMBL/GenBank/DDBJ whole genome shotgun (WGS) entry which is preliminary data.</text>
</comment>
<dbReference type="RefSeq" id="WP_188879719.1">
    <property type="nucleotide sequence ID" value="NZ_BMOQ01000008.1"/>
</dbReference>
<name>A0A830GDS1_9EURY</name>
<keyword evidence="3" id="KW-1185">Reference proteome</keyword>
<evidence type="ECO:0000313" key="3">
    <source>
        <dbReference type="Proteomes" id="UP000608850"/>
    </source>
</evidence>
<dbReference type="Proteomes" id="UP000608850">
    <property type="component" value="Unassembled WGS sequence"/>
</dbReference>
<reference evidence="2 3" key="1">
    <citation type="journal article" date="2019" name="Int. J. Syst. Evol. Microbiol.">
        <title>The Global Catalogue of Microorganisms (GCM) 10K type strain sequencing project: providing services to taxonomists for standard genome sequencing and annotation.</title>
        <authorList>
            <consortium name="The Broad Institute Genomics Platform"/>
            <consortium name="The Broad Institute Genome Sequencing Center for Infectious Disease"/>
            <person name="Wu L."/>
            <person name="Ma J."/>
        </authorList>
    </citation>
    <scope>NUCLEOTIDE SEQUENCE [LARGE SCALE GENOMIC DNA]</scope>
    <source>
        <strain evidence="2 3">JCM 16331</strain>
    </source>
</reference>
<proteinExistence type="predicted"/>
<evidence type="ECO:0000313" key="2">
    <source>
        <dbReference type="EMBL" id="GGN24260.1"/>
    </source>
</evidence>
<sequence>MHTKVDERTRPSETTPDPAFSVTDLDIGCLGLTDPVIDGEPVRVPPTVLTTFIGPNKLRKRTLLRGIAHQLTSEGAIGSLHLIEDDETTGSETLVDRDRSADDSGVGA</sequence>
<gene>
    <name evidence="2" type="ORF">GCM10009021_27560</name>
</gene>
<feature type="compositionally biased region" description="Basic and acidic residues" evidence="1">
    <location>
        <begin position="1"/>
        <end position="11"/>
    </location>
</feature>
<evidence type="ECO:0000256" key="1">
    <source>
        <dbReference type="SAM" id="MobiDB-lite"/>
    </source>
</evidence>
<dbReference type="AlphaFoldDB" id="A0A830GDS1"/>